<dbReference type="AlphaFoldDB" id="G1QG57"/>
<name>G1QG57_MYOLU</name>
<protein>
    <recommendedName>
        <fullName evidence="11">Ubiquitin carboxyl-terminal hydrolase</fullName>
        <ecNumber evidence="11">3.4.19.12</ecNumber>
    </recommendedName>
</protein>
<comment type="similarity">
    <text evidence="3 10 11">Belongs to the peptidase C12 family.</text>
</comment>
<keyword evidence="15" id="KW-1185">Reference proteome</keyword>
<evidence type="ECO:0000313" key="14">
    <source>
        <dbReference type="Ensembl" id="ENSMLUP00000022690.1"/>
    </source>
</evidence>
<keyword evidence="9 11" id="KW-0788">Thiol protease</keyword>
<proteinExistence type="inferred from homology"/>
<evidence type="ECO:0000256" key="3">
    <source>
        <dbReference type="ARBA" id="ARBA00009326"/>
    </source>
</evidence>
<dbReference type="PANTHER" id="PTHR10589">
    <property type="entry name" value="UBIQUITIN CARBOXYL-TERMINAL HYDROLASE"/>
    <property type="match status" value="1"/>
</dbReference>
<evidence type="ECO:0000259" key="13">
    <source>
        <dbReference type="PROSITE" id="PS52048"/>
    </source>
</evidence>
<dbReference type="Gene3D" id="3.40.532.10">
    <property type="entry name" value="Peptidase C12, ubiquitin carboxyl-terminal hydrolase"/>
    <property type="match status" value="1"/>
</dbReference>
<dbReference type="InterPro" id="IPR038765">
    <property type="entry name" value="Papain-like_cys_pep_sf"/>
</dbReference>
<reference evidence="14" key="3">
    <citation type="submission" date="2025-09" db="UniProtKB">
        <authorList>
            <consortium name="Ensembl"/>
        </authorList>
    </citation>
    <scope>IDENTIFICATION</scope>
</reference>
<evidence type="ECO:0000256" key="7">
    <source>
        <dbReference type="ARBA" id="ARBA00022786"/>
    </source>
</evidence>
<keyword evidence="6 11" id="KW-0645">Protease</keyword>
<dbReference type="InParanoid" id="G1QG57"/>
<evidence type="ECO:0000256" key="4">
    <source>
        <dbReference type="ARBA" id="ARBA00022490"/>
    </source>
</evidence>
<keyword evidence="5" id="KW-0597">Phosphoprotein</keyword>
<dbReference type="GO" id="GO:0005737">
    <property type="term" value="C:cytoplasm"/>
    <property type="evidence" value="ECO:0007669"/>
    <property type="project" value="UniProtKB-SubCell"/>
</dbReference>
<feature type="region of interest" description="Disordered" evidence="12">
    <location>
        <begin position="85"/>
        <end position="139"/>
    </location>
</feature>
<dbReference type="InterPro" id="IPR036959">
    <property type="entry name" value="Peptidase_C12_UCH_sf"/>
</dbReference>
<evidence type="ECO:0000256" key="9">
    <source>
        <dbReference type="ARBA" id="ARBA00022807"/>
    </source>
</evidence>
<evidence type="ECO:0000256" key="11">
    <source>
        <dbReference type="RuleBase" id="RU361215"/>
    </source>
</evidence>
<dbReference type="PRINTS" id="PR00707">
    <property type="entry name" value="UBCTHYDRLASE"/>
</dbReference>
<dbReference type="EMBL" id="AAPE02057968">
    <property type="status" value="NOT_ANNOTATED_CDS"/>
    <property type="molecule type" value="Genomic_DNA"/>
</dbReference>
<dbReference type="Pfam" id="PF01088">
    <property type="entry name" value="Peptidase_C12"/>
    <property type="match status" value="1"/>
</dbReference>
<evidence type="ECO:0000256" key="1">
    <source>
        <dbReference type="ARBA" id="ARBA00000707"/>
    </source>
</evidence>
<dbReference type="GO" id="GO:0004843">
    <property type="term" value="F:cysteine-type deubiquitinase activity"/>
    <property type="evidence" value="ECO:0007669"/>
    <property type="project" value="UniProtKB-EC"/>
</dbReference>
<feature type="compositionally biased region" description="Basic and acidic residues" evidence="12">
    <location>
        <begin position="109"/>
        <end position="139"/>
    </location>
</feature>
<sequence length="202" mass="21757">GLHPTRQLVGVYGMGPDLLSMEPRPLCAVLLPFPLTEKYDVSRTEEEEIKPQGQDVQSSVCFMKQTISNACGAAGLTHAIANNEDKMRFEPGSTSKKSLEAPVSMSPEEPARRLESEGATRATRETSAHEGRPEAPNTDEKADLPFIAFVHVDGPPCELDGRKPFPMNRAGAGGEGAIEVCEKFMERGPDGLRFSAMALSAA</sequence>
<evidence type="ECO:0000256" key="8">
    <source>
        <dbReference type="ARBA" id="ARBA00022801"/>
    </source>
</evidence>
<evidence type="ECO:0000313" key="15">
    <source>
        <dbReference type="Proteomes" id="UP000001074"/>
    </source>
</evidence>
<dbReference type="GO" id="GO:0006511">
    <property type="term" value="P:ubiquitin-dependent protein catabolic process"/>
    <property type="evidence" value="ECO:0007669"/>
    <property type="project" value="UniProtKB-UniRule"/>
</dbReference>
<dbReference type="eggNOG" id="KOG1415">
    <property type="taxonomic scope" value="Eukaryota"/>
</dbReference>
<evidence type="ECO:0000256" key="2">
    <source>
        <dbReference type="ARBA" id="ARBA00004496"/>
    </source>
</evidence>
<keyword evidence="8 11" id="KW-0378">Hydrolase</keyword>
<comment type="subcellular location">
    <subcellularLocation>
        <location evidence="2">Cytoplasm</location>
    </subcellularLocation>
</comment>
<comment type="caution">
    <text evidence="10">Lacks conserved residue(s) required for the propagation of feature annotation.</text>
</comment>
<evidence type="ECO:0000256" key="10">
    <source>
        <dbReference type="PROSITE-ProRule" id="PRU01393"/>
    </source>
</evidence>
<organism evidence="14 15">
    <name type="scientific">Myotis lucifugus</name>
    <name type="common">Little brown bat</name>
    <dbReference type="NCBI Taxonomy" id="59463"/>
    <lineage>
        <taxon>Eukaryota</taxon>
        <taxon>Metazoa</taxon>
        <taxon>Chordata</taxon>
        <taxon>Craniata</taxon>
        <taxon>Vertebrata</taxon>
        <taxon>Euteleostomi</taxon>
        <taxon>Mammalia</taxon>
        <taxon>Eutheria</taxon>
        <taxon>Laurasiatheria</taxon>
        <taxon>Chiroptera</taxon>
        <taxon>Yangochiroptera</taxon>
        <taxon>Vespertilionidae</taxon>
        <taxon>Myotis</taxon>
    </lineage>
</organism>
<reference evidence="14 15" key="1">
    <citation type="journal article" date="2011" name="Nature">
        <title>A high-resolution map of human evolutionary constraint using 29 mammals.</title>
        <authorList>
            <person name="Lindblad-Toh K."/>
            <person name="Garber M."/>
            <person name="Zuk O."/>
            <person name="Lin M.F."/>
            <person name="Parker B.J."/>
            <person name="Washietl S."/>
            <person name="Kheradpour P."/>
            <person name="Ernst J."/>
            <person name="Jordan G."/>
            <person name="Mauceli E."/>
            <person name="Ward L.D."/>
            <person name="Lowe C.B."/>
            <person name="Holloway A.K."/>
            <person name="Clamp M."/>
            <person name="Gnerre S."/>
            <person name="Alfoldi J."/>
            <person name="Beal K."/>
            <person name="Chang J."/>
            <person name="Clawson H."/>
            <person name="Cuff J."/>
            <person name="Di Palma F."/>
            <person name="Fitzgerald S."/>
            <person name="Flicek P."/>
            <person name="Guttman M."/>
            <person name="Hubisz M.J."/>
            <person name="Jaffe D.B."/>
            <person name="Jungreis I."/>
            <person name="Kent W.J."/>
            <person name="Kostka D."/>
            <person name="Lara M."/>
            <person name="Martins A.L."/>
            <person name="Massingham T."/>
            <person name="Moltke I."/>
            <person name="Raney B.J."/>
            <person name="Rasmussen M.D."/>
            <person name="Robinson J."/>
            <person name="Stark A."/>
            <person name="Vilella A.J."/>
            <person name="Wen J."/>
            <person name="Xie X."/>
            <person name="Zody M.C."/>
            <person name="Baldwin J."/>
            <person name="Bloom T."/>
            <person name="Chin C.W."/>
            <person name="Heiman D."/>
            <person name="Nicol R."/>
            <person name="Nusbaum C."/>
            <person name="Young S."/>
            <person name="Wilkinson J."/>
            <person name="Worley K.C."/>
            <person name="Kovar C.L."/>
            <person name="Muzny D.M."/>
            <person name="Gibbs R.A."/>
            <person name="Cree A."/>
            <person name="Dihn H.H."/>
            <person name="Fowler G."/>
            <person name="Jhangiani S."/>
            <person name="Joshi V."/>
            <person name="Lee S."/>
            <person name="Lewis L.R."/>
            <person name="Nazareth L.V."/>
            <person name="Okwuonu G."/>
            <person name="Santibanez J."/>
            <person name="Warren W.C."/>
            <person name="Mardis E.R."/>
            <person name="Weinstock G.M."/>
            <person name="Wilson R.K."/>
            <person name="Delehaunty K."/>
            <person name="Dooling D."/>
            <person name="Fronik C."/>
            <person name="Fulton L."/>
            <person name="Fulton B."/>
            <person name="Graves T."/>
            <person name="Minx P."/>
            <person name="Sodergren E."/>
            <person name="Birney E."/>
            <person name="Margulies E.H."/>
            <person name="Herrero J."/>
            <person name="Green E.D."/>
            <person name="Haussler D."/>
            <person name="Siepel A."/>
            <person name="Goldman N."/>
            <person name="Pollard K.S."/>
            <person name="Pedersen J.S."/>
            <person name="Lander E.S."/>
            <person name="Kellis M."/>
        </authorList>
    </citation>
    <scope>NUCLEOTIDE SEQUENCE [LARGE SCALE GENOMIC DNA]</scope>
</reference>
<dbReference type="GO" id="GO:0016579">
    <property type="term" value="P:protein deubiquitination"/>
    <property type="evidence" value="ECO:0007669"/>
    <property type="project" value="TreeGrafter"/>
</dbReference>
<evidence type="ECO:0000256" key="12">
    <source>
        <dbReference type="SAM" id="MobiDB-lite"/>
    </source>
</evidence>
<comment type="catalytic activity">
    <reaction evidence="1 11">
        <text>Thiol-dependent hydrolysis of ester, thioester, amide, peptide and isopeptide bonds formed by the C-terminal Gly of ubiquitin (a 76-residue protein attached to proteins as an intracellular targeting signal).</text>
        <dbReference type="EC" id="3.4.19.12"/>
    </reaction>
</comment>
<dbReference type="PANTHER" id="PTHR10589:SF24">
    <property type="entry name" value="UBIQUITIN CARBOXYL-TERMINAL HYDROLASE ISOZYME L3"/>
    <property type="match status" value="1"/>
</dbReference>
<dbReference type="PROSITE" id="PS52048">
    <property type="entry name" value="UCH_DOMAIN"/>
    <property type="match status" value="1"/>
</dbReference>
<evidence type="ECO:0000256" key="6">
    <source>
        <dbReference type="ARBA" id="ARBA00022670"/>
    </source>
</evidence>
<dbReference type="Ensembl" id="ENSMLUT00000028461.1">
    <property type="protein sequence ID" value="ENSMLUP00000022690.1"/>
    <property type="gene ID" value="ENSMLUG00000025999.1"/>
</dbReference>
<feature type="domain" description="UCH catalytic" evidence="13">
    <location>
        <begin position="1"/>
        <end position="201"/>
    </location>
</feature>
<keyword evidence="7 11" id="KW-0833">Ubl conjugation pathway</keyword>
<evidence type="ECO:0000256" key="5">
    <source>
        <dbReference type="ARBA" id="ARBA00022553"/>
    </source>
</evidence>
<dbReference type="EC" id="3.4.19.12" evidence="11"/>
<dbReference type="Proteomes" id="UP000001074">
    <property type="component" value="Unassembled WGS sequence"/>
</dbReference>
<dbReference type="HOGENOM" id="CLU_054406_1_1_1"/>
<accession>G1QG57</accession>
<reference evidence="14" key="2">
    <citation type="submission" date="2025-08" db="UniProtKB">
        <authorList>
            <consortium name="Ensembl"/>
        </authorList>
    </citation>
    <scope>IDENTIFICATION</scope>
</reference>
<keyword evidence="4" id="KW-0963">Cytoplasm</keyword>
<dbReference type="STRING" id="59463.ENSMLUP00000022690"/>
<dbReference type="InterPro" id="IPR001578">
    <property type="entry name" value="Peptidase_C12_UCH"/>
</dbReference>
<dbReference type="GeneTree" id="ENSGT00940000154925"/>
<dbReference type="SUPFAM" id="SSF54001">
    <property type="entry name" value="Cysteine proteinases"/>
    <property type="match status" value="1"/>
</dbReference>